<dbReference type="HOGENOM" id="CLU_115019_2_2_1"/>
<accession>E5A8N7</accession>
<dbReference type="eggNOG" id="ENOG502S8V9">
    <property type="taxonomic scope" value="Eukaryota"/>
</dbReference>
<dbReference type="Proteomes" id="UP000002668">
    <property type="component" value="Genome"/>
</dbReference>
<dbReference type="RefSeq" id="XP_003843461.1">
    <property type="nucleotide sequence ID" value="XM_003843413.1"/>
</dbReference>
<evidence type="ECO:0000313" key="3">
    <source>
        <dbReference type="EMBL" id="CBX99982.1"/>
    </source>
</evidence>
<sequence length="161" mass="18340">MTYTVLLFITRNSNITTEEFKNHYEHTHIPLARSLVGQVWPKVFRRQYLARITRKGFGGPSNPDRPLLMLRGDSLEDDYDCIAELGFDSEFDFQMFFKGIYAKENAAILARDEEKFLEPGKTRAVVVGETISDDGDRTIHEVGYIPKLHSPDSEMSSSGMS</sequence>
<organism evidence="4">
    <name type="scientific">Leptosphaeria maculans (strain JN3 / isolate v23.1.3 / race Av1-4-5-6-7-8)</name>
    <name type="common">Blackleg fungus</name>
    <name type="synonym">Phoma lingam</name>
    <dbReference type="NCBI Taxonomy" id="985895"/>
    <lineage>
        <taxon>Eukaryota</taxon>
        <taxon>Fungi</taxon>
        <taxon>Dikarya</taxon>
        <taxon>Ascomycota</taxon>
        <taxon>Pezizomycotina</taxon>
        <taxon>Dothideomycetes</taxon>
        <taxon>Pleosporomycetidae</taxon>
        <taxon>Pleosporales</taxon>
        <taxon>Pleosporineae</taxon>
        <taxon>Leptosphaeriaceae</taxon>
        <taxon>Plenodomus</taxon>
        <taxon>Plenodomus lingam/Leptosphaeria maculans species complex</taxon>
    </lineage>
</organism>
<evidence type="ECO:0000259" key="2">
    <source>
        <dbReference type="Pfam" id="PF07110"/>
    </source>
</evidence>
<dbReference type="OrthoDB" id="2519291at2759"/>
<dbReference type="GeneID" id="13292911"/>
<name>E5A8N7_LEPMJ</name>
<reference evidence="4" key="1">
    <citation type="journal article" date="2011" name="Nat. Commun.">
        <title>Effector diversification within compartments of the Leptosphaeria maculans genome affected by Repeat-Induced Point mutations.</title>
        <authorList>
            <person name="Rouxel T."/>
            <person name="Grandaubert J."/>
            <person name="Hane J.K."/>
            <person name="Hoede C."/>
            <person name="van de Wouw A.P."/>
            <person name="Couloux A."/>
            <person name="Dominguez V."/>
            <person name="Anthouard V."/>
            <person name="Bally P."/>
            <person name="Bourras S."/>
            <person name="Cozijnsen A.J."/>
            <person name="Ciuffetti L.M."/>
            <person name="Degrave A."/>
            <person name="Dilmaghani A."/>
            <person name="Duret L."/>
            <person name="Fudal I."/>
            <person name="Goodwin S.B."/>
            <person name="Gout L."/>
            <person name="Glaser N."/>
            <person name="Linglin J."/>
            <person name="Kema G.H.J."/>
            <person name="Lapalu N."/>
            <person name="Lawrence C.B."/>
            <person name="May K."/>
            <person name="Meyer M."/>
            <person name="Ollivier B."/>
            <person name="Poulain J."/>
            <person name="Schoch C.L."/>
            <person name="Simon A."/>
            <person name="Spatafora J.W."/>
            <person name="Stachowiak A."/>
            <person name="Turgeon B.G."/>
            <person name="Tyler B.M."/>
            <person name="Vincent D."/>
            <person name="Weissenbach J."/>
            <person name="Amselem J."/>
            <person name="Quesneville H."/>
            <person name="Oliver R.P."/>
            <person name="Wincker P."/>
            <person name="Balesdent M.-H."/>
            <person name="Howlett B.J."/>
        </authorList>
    </citation>
    <scope>NUCLEOTIDE SEQUENCE [LARGE SCALE GENOMIC DNA]</scope>
    <source>
        <strain evidence="4">JN3 / isolate v23.1.3 / race Av1-4-5-6-7-8</strain>
    </source>
</reference>
<dbReference type="InParanoid" id="E5A8N7"/>
<comment type="similarity">
    <text evidence="1">Belongs to the tpcK family.</text>
</comment>
<dbReference type="InterPro" id="IPR009799">
    <property type="entry name" value="EthD_dom"/>
</dbReference>
<keyword evidence="4" id="KW-1185">Reference proteome</keyword>
<feature type="domain" description="EthD" evidence="2">
    <location>
        <begin position="14"/>
        <end position="119"/>
    </location>
</feature>
<dbReference type="InterPro" id="IPR011008">
    <property type="entry name" value="Dimeric_a/b-barrel"/>
</dbReference>
<proteinExistence type="inferred from homology"/>
<dbReference type="GO" id="GO:0016491">
    <property type="term" value="F:oxidoreductase activity"/>
    <property type="evidence" value="ECO:0007669"/>
    <property type="project" value="InterPro"/>
</dbReference>
<evidence type="ECO:0000313" key="4">
    <source>
        <dbReference type="Proteomes" id="UP000002668"/>
    </source>
</evidence>
<dbReference type="Gene3D" id="3.30.70.100">
    <property type="match status" value="1"/>
</dbReference>
<evidence type="ECO:0000256" key="1">
    <source>
        <dbReference type="ARBA" id="ARBA00005986"/>
    </source>
</evidence>
<dbReference type="SUPFAM" id="SSF54909">
    <property type="entry name" value="Dimeric alpha+beta barrel"/>
    <property type="match status" value="1"/>
</dbReference>
<dbReference type="Pfam" id="PF07110">
    <property type="entry name" value="EthD"/>
    <property type="match status" value="1"/>
</dbReference>
<dbReference type="STRING" id="985895.E5A8N7"/>
<dbReference type="EMBL" id="FP929137">
    <property type="protein sequence ID" value="CBX99982.1"/>
    <property type="molecule type" value="Genomic_DNA"/>
</dbReference>
<dbReference type="VEuPathDB" id="FungiDB:LEMA_P075710.1"/>
<gene>
    <name evidence="3" type="ORF">LEMA_P075710.1</name>
</gene>
<dbReference type="AlphaFoldDB" id="E5A8N7"/>
<dbReference type="OMA" id="IIYAYRK"/>
<protein>
    <recommendedName>
        <fullName evidence="2">EthD domain-containing protein</fullName>
    </recommendedName>
</protein>